<feature type="region of interest" description="Disordered" evidence="1">
    <location>
        <begin position="1"/>
        <end position="24"/>
    </location>
</feature>
<feature type="compositionally biased region" description="Basic and acidic residues" evidence="1">
    <location>
        <begin position="8"/>
        <end position="24"/>
    </location>
</feature>
<name>A0A0M3I5X0_ASCLU</name>
<sequence length="78" mass="8791">MNVYSKVDYPESGHTRDFHSKGSEDVPHNVLSDVIELFAQHGSSPVCDMHLIDDFLLGKFLQTCGRKKREERGIPFAG</sequence>
<reference evidence="3" key="1">
    <citation type="submission" date="2017-02" db="UniProtKB">
        <authorList>
            <consortium name="WormBaseParasite"/>
        </authorList>
    </citation>
    <scope>IDENTIFICATION</scope>
</reference>
<keyword evidence="2" id="KW-1185">Reference proteome</keyword>
<accession>A0A0M3I5X0</accession>
<dbReference type="AlphaFoldDB" id="A0A0M3I5X0"/>
<evidence type="ECO:0000256" key="1">
    <source>
        <dbReference type="SAM" id="MobiDB-lite"/>
    </source>
</evidence>
<dbReference type="WBParaSite" id="ALUE_0001238501-mRNA-1">
    <property type="protein sequence ID" value="ALUE_0001238501-mRNA-1"/>
    <property type="gene ID" value="ALUE_0001238501"/>
</dbReference>
<evidence type="ECO:0000313" key="2">
    <source>
        <dbReference type="Proteomes" id="UP000036681"/>
    </source>
</evidence>
<organism evidence="2 3">
    <name type="scientific">Ascaris lumbricoides</name>
    <name type="common">Giant roundworm</name>
    <dbReference type="NCBI Taxonomy" id="6252"/>
    <lineage>
        <taxon>Eukaryota</taxon>
        <taxon>Metazoa</taxon>
        <taxon>Ecdysozoa</taxon>
        <taxon>Nematoda</taxon>
        <taxon>Chromadorea</taxon>
        <taxon>Rhabditida</taxon>
        <taxon>Spirurina</taxon>
        <taxon>Ascaridomorpha</taxon>
        <taxon>Ascaridoidea</taxon>
        <taxon>Ascarididae</taxon>
        <taxon>Ascaris</taxon>
    </lineage>
</organism>
<evidence type="ECO:0000313" key="3">
    <source>
        <dbReference type="WBParaSite" id="ALUE_0001238501-mRNA-1"/>
    </source>
</evidence>
<dbReference type="Proteomes" id="UP000036681">
    <property type="component" value="Unplaced"/>
</dbReference>
<proteinExistence type="predicted"/>
<protein>
    <submittedName>
        <fullName evidence="3">Transposase</fullName>
    </submittedName>
</protein>